<keyword evidence="1" id="KW-0732">Signal</keyword>
<feature type="chain" id="PRO_5046105180" evidence="1">
    <location>
        <begin position="18"/>
        <end position="482"/>
    </location>
</feature>
<comment type="caution">
    <text evidence="2">The sequence shown here is derived from an EMBL/GenBank/DDBJ whole genome shotgun (WGS) entry which is preliminary data.</text>
</comment>
<dbReference type="PANTHER" id="PTHR39142">
    <property type="entry name" value="MID1P"/>
    <property type="match status" value="1"/>
</dbReference>
<accession>A0ABR1K6D1</accession>
<gene>
    <name evidence="2" type="primary">MID1_2</name>
    <name evidence="2" type="ORF">VKT23_000361</name>
</gene>
<protein>
    <submittedName>
        <fullName evidence="2">Stretch-activated cation channel mid1</fullName>
    </submittedName>
</protein>
<dbReference type="Proteomes" id="UP001498398">
    <property type="component" value="Unassembled WGS sequence"/>
</dbReference>
<dbReference type="Pfam" id="PF12929">
    <property type="entry name" value="Mid1"/>
    <property type="match status" value="1"/>
</dbReference>
<evidence type="ECO:0000313" key="2">
    <source>
        <dbReference type="EMBL" id="KAK7472240.1"/>
    </source>
</evidence>
<sequence>MLQATLICLVNAALVLAQSRQRISLNSFSSFNTQNLAGTSFLLPRADILSVSVALCSGNLGSSTTRFFVTNASTTDDPGPEGGTDVFELTMENGLGVFQGVFTDGGILAVDNEDNEDLSFQIGASDNGPLHETLDALPLFGDTTANQALLFSPPFDPPSISDPTYPNYTLPIPGLDAPSAPSTSPNFTLVVAETSASTPLTSLQQTACRFSSQRSSGSVVNESLWLRDSDGWRTQWILNGLTSQTNYTAYVIQDSVKLSGPIYFTTKTAAFNCPLVAFLPYCPRISYAIPLSTPQTGSDLAIYDSTNLPSDISKPLIGYLGNFTTSLTTFACGRDYYSPLKSCADCQREYQNWLCTISFPRCGETSTSSSRKRQDGAAQDVFVSPALASQESGAEPRNPNFPAFSSSYELLLPCLETCFATDRACPAFLGFGCPDTNYNAAVSYGVGYIDGVDSDMQGEGMTGTAQDRYGNVWCNSGGTNPL</sequence>
<reference evidence="2 3" key="1">
    <citation type="submission" date="2024-01" db="EMBL/GenBank/DDBJ databases">
        <title>A draft genome for the cacao thread blight pathogen Marasmiellus scandens.</title>
        <authorList>
            <person name="Baruah I.K."/>
            <person name="Leung J."/>
            <person name="Bukari Y."/>
            <person name="Amoako-Attah I."/>
            <person name="Meinhardt L.W."/>
            <person name="Bailey B.A."/>
            <person name="Cohen S.P."/>
        </authorList>
    </citation>
    <scope>NUCLEOTIDE SEQUENCE [LARGE SCALE GENOMIC DNA]</scope>
    <source>
        <strain evidence="2 3">GH-19</strain>
    </source>
</reference>
<dbReference type="PANTHER" id="PTHR39142:SF1">
    <property type="entry name" value="AEL197CP"/>
    <property type="match status" value="1"/>
</dbReference>
<proteinExistence type="predicted"/>
<name>A0ABR1K6D1_9AGAR</name>
<organism evidence="2 3">
    <name type="scientific">Marasmiellus scandens</name>
    <dbReference type="NCBI Taxonomy" id="2682957"/>
    <lineage>
        <taxon>Eukaryota</taxon>
        <taxon>Fungi</taxon>
        <taxon>Dikarya</taxon>
        <taxon>Basidiomycota</taxon>
        <taxon>Agaricomycotina</taxon>
        <taxon>Agaricomycetes</taxon>
        <taxon>Agaricomycetidae</taxon>
        <taxon>Agaricales</taxon>
        <taxon>Marasmiineae</taxon>
        <taxon>Omphalotaceae</taxon>
        <taxon>Marasmiellus</taxon>
    </lineage>
</organism>
<feature type="signal peptide" evidence="1">
    <location>
        <begin position="1"/>
        <end position="17"/>
    </location>
</feature>
<evidence type="ECO:0000256" key="1">
    <source>
        <dbReference type="SAM" id="SignalP"/>
    </source>
</evidence>
<dbReference type="InterPro" id="IPR024338">
    <property type="entry name" value="MID1/Yam8"/>
</dbReference>
<dbReference type="EMBL" id="JBANRG010000001">
    <property type="protein sequence ID" value="KAK7472240.1"/>
    <property type="molecule type" value="Genomic_DNA"/>
</dbReference>
<keyword evidence="3" id="KW-1185">Reference proteome</keyword>
<evidence type="ECO:0000313" key="3">
    <source>
        <dbReference type="Proteomes" id="UP001498398"/>
    </source>
</evidence>